<dbReference type="SUPFAM" id="SSF53850">
    <property type="entry name" value="Periplasmic binding protein-like II"/>
    <property type="match status" value="1"/>
</dbReference>
<dbReference type="GO" id="GO:0030973">
    <property type="term" value="F:molybdate ion binding"/>
    <property type="evidence" value="ECO:0007669"/>
    <property type="project" value="TreeGrafter"/>
</dbReference>
<dbReference type="GO" id="GO:0015689">
    <property type="term" value="P:molybdate ion transport"/>
    <property type="evidence" value="ECO:0007669"/>
    <property type="project" value="InterPro"/>
</dbReference>
<protein>
    <submittedName>
        <fullName evidence="6">Molybdate transport system substrate-binding protein</fullName>
    </submittedName>
</protein>
<evidence type="ECO:0000313" key="7">
    <source>
        <dbReference type="Proteomes" id="UP000256485"/>
    </source>
</evidence>
<evidence type="ECO:0000256" key="1">
    <source>
        <dbReference type="ARBA" id="ARBA00009175"/>
    </source>
</evidence>
<dbReference type="EMBL" id="QTUC01000001">
    <property type="protein sequence ID" value="REF35786.1"/>
    <property type="molecule type" value="Genomic_DNA"/>
</dbReference>
<accession>A0A3D9V317</accession>
<name>A0A3D9V317_THECX</name>
<dbReference type="InterPro" id="IPR005950">
    <property type="entry name" value="ModA"/>
</dbReference>
<comment type="caution">
    <text evidence="6">The sequence shown here is derived from an EMBL/GenBank/DDBJ whole genome shotgun (WGS) entry which is preliminary data.</text>
</comment>
<sequence length="255" mass="26264">MTLVLAGCGSASPADAPSNRADGSTARPNGTVTVLAAASLTEAFDKIARDFERSHPGTTVRLSFGGSSALATQVINGAPADVLATADLATMRRVAEADGGTRLAQQPTIFATNRLQIAVPPDNPGRVAGLAHFARPELRLAVCAPQVPCGRAAAEAFRRAGVIPRPDTYGPDVKAVLTLVRTGEVDAGLVYLTDVCAAGDAVRGLDLPEATSPVHDYPIAVLADAPNPTAARAFVDHVHSAAGRQRLTEACFEVP</sequence>
<dbReference type="Proteomes" id="UP000256485">
    <property type="component" value="Unassembled WGS sequence"/>
</dbReference>
<dbReference type="PANTHER" id="PTHR30632">
    <property type="entry name" value="MOLYBDATE-BINDING PERIPLASMIC PROTEIN"/>
    <property type="match status" value="1"/>
</dbReference>
<feature type="binding site" evidence="4">
    <location>
        <position position="67"/>
    </location>
    <ligand>
        <name>molybdate</name>
        <dbReference type="ChEBI" id="CHEBI:36264"/>
    </ligand>
</feature>
<evidence type="ECO:0000313" key="6">
    <source>
        <dbReference type="EMBL" id="REF35786.1"/>
    </source>
</evidence>
<dbReference type="PIRSF" id="PIRSF004846">
    <property type="entry name" value="ModA"/>
    <property type="match status" value="1"/>
</dbReference>
<keyword evidence="4" id="KW-0500">Molybdenum</keyword>
<dbReference type="Pfam" id="PF13531">
    <property type="entry name" value="SBP_bac_11"/>
    <property type="match status" value="1"/>
</dbReference>
<evidence type="ECO:0000256" key="2">
    <source>
        <dbReference type="ARBA" id="ARBA00022723"/>
    </source>
</evidence>
<dbReference type="GO" id="GO:0046872">
    <property type="term" value="F:metal ion binding"/>
    <property type="evidence" value="ECO:0007669"/>
    <property type="project" value="UniProtKB-KW"/>
</dbReference>
<evidence type="ECO:0000256" key="4">
    <source>
        <dbReference type="PIRSR" id="PIRSR004846-1"/>
    </source>
</evidence>
<dbReference type="Gene3D" id="3.40.190.10">
    <property type="entry name" value="Periplasmic binding protein-like II"/>
    <property type="match status" value="2"/>
</dbReference>
<evidence type="ECO:0000256" key="3">
    <source>
        <dbReference type="ARBA" id="ARBA00022729"/>
    </source>
</evidence>
<feature type="region of interest" description="Disordered" evidence="5">
    <location>
        <begin position="8"/>
        <end position="28"/>
    </location>
</feature>
<dbReference type="NCBIfam" id="TIGR01256">
    <property type="entry name" value="modA"/>
    <property type="match status" value="1"/>
</dbReference>
<proteinExistence type="inferred from homology"/>
<reference evidence="6 7" key="1">
    <citation type="submission" date="2018-08" db="EMBL/GenBank/DDBJ databases">
        <title>Sequencing the genomes of 1000 actinobacteria strains.</title>
        <authorList>
            <person name="Klenk H.-P."/>
        </authorList>
    </citation>
    <scope>NUCLEOTIDE SEQUENCE [LARGE SCALE GENOMIC DNA]</scope>
    <source>
        <strain evidence="6 7">DSM 22891</strain>
    </source>
</reference>
<feature type="binding site" evidence="4">
    <location>
        <position position="191"/>
    </location>
    <ligand>
        <name>molybdate</name>
        <dbReference type="ChEBI" id="CHEBI:36264"/>
    </ligand>
</feature>
<gene>
    <name evidence="6" type="ORF">DFJ64_1177</name>
</gene>
<feature type="binding site" evidence="4">
    <location>
        <position position="173"/>
    </location>
    <ligand>
        <name>molybdate</name>
        <dbReference type="ChEBI" id="CHEBI:36264"/>
    </ligand>
</feature>
<feature type="binding site" evidence="4">
    <location>
        <position position="39"/>
    </location>
    <ligand>
        <name>molybdate</name>
        <dbReference type="ChEBI" id="CHEBI:36264"/>
    </ligand>
</feature>
<dbReference type="AlphaFoldDB" id="A0A3D9V317"/>
<keyword evidence="7" id="KW-1185">Reference proteome</keyword>
<organism evidence="6 7">
    <name type="scientific">Thermasporomyces composti</name>
    <dbReference type="NCBI Taxonomy" id="696763"/>
    <lineage>
        <taxon>Bacteria</taxon>
        <taxon>Bacillati</taxon>
        <taxon>Actinomycetota</taxon>
        <taxon>Actinomycetes</taxon>
        <taxon>Propionibacteriales</taxon>
        <taxon>Nocardioidaceae</taxon>
        <taxon>Thermasporomyces</taxon>
    </lineage>
</organism>
<comment type="similarity">
    <text evidence="1">Belongs to the bacterial solute-binding protein ModA family.</text>
</comment>
<evidence type="ECO:0000256" key="5">
    <source>
        <dbReference type="SAM" id="MobiDB-lite"/>
    </source>
</evidence>
<dbReference type="InterPro" id="IPR050682">
    <property type="entry name" value="ModA/WtpA"/>
</dbReference>
<keyword evidence="3" id="KW-0732">Signal</keyword>
<keyword evidence="2 4" id="KW-0479">Metal-binding</keyword>
<dbReference type="PANTHER" id="PTHR30632:SF0">
    <property type="entry name" value="SULFATE-BINDING PROTEIN"/>
    <property type="match status" value="1"/>
</dbReference>